<dbReference type="AlphaFoldDB" id="A0A255EIH8"/>
<name>A0A255EIH8_9ACTN</name>
<evidence type="ECO:0000313" key="3">
    <source>
        <dbReference type="Proteomes" id="UP000216300"/>
    </source>
</evidence>
<feature type="transmembrane region" description="Helical" evidence="1">
    <location>
        <begin position="136"/>
        <end position="154"/>
    </location>
</feature>
<keyword evidence="1" id="KW-1133">Transmembrane helix</keyword>
<feature type="transmembrane region" description="Helical" evidence="1">
    <location>
        <begin position="200"/>
        <end position="224"/>
    </location>
</feature>
<evidence type="ECO:0000256" key="1">
    <source>
        <dbReference type="SAM" id="Phobius"/>
    </source>
</evidence>
<dbReference type="EMBL" id="NMVJ01000006">
    <property type="protein sequence ID" value="OYN91050.1"/>
    <property type="molecule type" value="Genomic_DNA"/>
</dbReference>
<dbReference type="RefSeq" id="WP_094453458.1">
    <property type="nucleotide sequence ID" value="NZ_NMVJ01000006.1"/>
</dbReference>
<accession>A0A255EIH8</accession>
<sequence length="252" mass="27491">MAYASHGRGHGFQPIRSAWSDVAWVVVIAAATTLIGLAAFVILARWQWIWRDSPDPVATAAVLTAVIVAIAAAGLWFARGRWLRRQDWYLDRHDRRSMSLLTAASFDLLQSVAVGAVAMVLGMLAQASADGRIQRAGIIAPIAVVGGYFLLSWLRVGLGWLTPGRSQPRGWWARAARVMVHWTAVVLGVLPLALSSDPQALVLAIVVCGCVTFLAGIVALASWIRGFGGPMYPEVQDTLAERWLSEQTRRRR</sequence>
<comment type="caution">
    <text evidence="2">The sequence shown here is derived from an EMBL/GenBank/DDBJ whole genome shotgun (WGS) entry which is preliminary data.</text>
</comment>
<keyword evidence="1" id="KW-0472">Membrane</keyword>
<protein>
    <submittedName>
        <fullName evidence="2">Uncharacterized protein</fullName>
    </submittedName>
</protein>
<organism evidence="2 3">
    <name type="scientific">Parenemella sanctibonifatiensis</name>
    <dbReference type="NCBI Taxonomy" id="2016505"/>
    <lineage>
        <taxon>Bacteria</taxon>
        <taxon>Bacillati</taxon>
        <taxon>Actinomycetota</taxon>
        <taxon>Actinomycetes</taxon>
        <taxon>Propionibacteriales</taxon>
        <taxon>Propionibacteriaceae</taxon>
        <taxon>Parenemella</taxon>
    </lineage>
</organism>
<feature type="transmembrane region" description="Helical" evidence="1">
    <location>
        <begin position="175"/>
        <end position="194"/>
    </location>
</feature>
<feature type="transmembrane region" description="Helical" evidence="1">
    <location>
        <begin position="21"/>
        <end position="46"/>
    </location>
</feature>
<keyword evidence="3" id="KW-1185">Reference proteome</keyword>
<evidence type="ECO:0000313" key="2">
    <source>
        <dbReference type="EMBL" id="OYN91050.1"/>
    </source>
</evidence>
<feature type="transmembrane region" description="Helical" evidence="1">
    <location>
        <begin position="58"/>
        <end position="78"/>
    </location>
</feature>
<keyword evidence="1" id="KW-0812">Transmembrane</keyword>
<reference evidence="2 3" key="1">
    <citation type="submission" date="2017-07" db="EMBL/GenBank/DDBJ databases">
        <title>Draft whole genome sequences of clinical Proprionibacteriaceae strains.</title>
        <authorList>
            <person name="Bernier A.-M."/>
            <person name="Bernard K."/>
            <person name="Domingo M.-C."/>
        </authorList>
    </citation>
    <scope>NUCLEOTIDE SEQUENCE [LARGE SCALE GENOMIC DNA]</scope>
    <source>
        <strain evidence="2 3">NML 150081</strain>
    </source>
</reference>
<feature type="transmembrane region" description="Helical" evidence="1">
    <location>
        <begin position="99"/>
        <end position="124"/>
    </location>
</feature>
<proteinExistence type="predicted"/>
<dbReference type="Proteomes" id="UP000216300">
    <property type="component" value="Unassembled WGS sequence"/>
</dbReference>
<gene>
    <name evidence="2" type="ORF">CGZ91_06165</name>
</gene>